<dbReference type="AlphaFoldDB" id="A0A1I8Q9S6"/>
<keyword evidence="2" id="KW-0812">Transmembrane</keyword>
<feature type="transmembrane region" description="Helical" evidence="2">
    <location>
        <begin position="249"/>
        <end position="269"/>
    </location>
</feature>
<dbReference type="KEGG" id="scac:106087501"/>
<evidence type="ECO:0000256" key="1">
    <source>
        <dbReference type="SAM" id="MobiDB-lite"/>
    </source>
</evidence>
<keyword evidence="4" id="KW-1185">Reference proteome</keyword>
<dbReference type="Proteomes" id="UP000095300">
    <property type="component" value="Unassembled WGS sequence"/>
</dbReference>
<evidence type="ECO:0000313" key="4">
    <source>
        <dbReference type="Proteomes" id="UP000095300"/>
    </source>
</evidence>
<evidence type="ECO:0000256" key="2">
    <source>
        <dbReference type="SAM" id="Phobius"/>
    </source>
</evidence>
<keyword evidence="2" id="KW-0472">Membrane</keyword>
<dbReference type="EnsemblMetazoa" id="SCAU015204-RA">
    <property type="protein sequence ID" value="SCAU015204-PA"/>
    <property type="gene ID" value="SCAU015204"/>
</dbReference>
<sequence length="546" mass="63939">MSVKIFLPQNLFYVKENCDIYGEIKIGEHNCISYYITCAIYTAKYAKPLDQEDEADEKRLNDKEFIKRFRHLGHIVNAQAPTHQCYQDVALVFGYDKQTPNIYLNKLSIKAQETGKINVFLYDERRVLKLQDLKEEMHETLSRPMTKQEENSKESDDTFPNNDMHYLFQLLQTKENVKSTAHDFASGDFFLFDVKRCLFRCFEFLFHFMMWILTIFLYQPPFKYIFQHTVLCEHYKEWLKFRQCGKRRLNIAFDTFLGLSVMVILVFYIESPGDYLIAASHFVVTKFRILLLSLEGSPIGLKLNVQLNHFLLKCFGYHVELWDTFLNEIEPCIRHLFIPITFLGSMGLSYQLALLTDIISVIGLHAHCFSIYASVLYKVEIKGIQVLWKMFLGKRKNVLKNRVESHSYMNRQLYLGTVFFACLLFLFPTILTYYVVFTSLRLCINFVSFILKTVRRQILEFPMEMLLNWSISCFYDTESLQLDYIQHKPPPALLKVDMEMCVFKIGVNSSSLGRVLSCRSGVLQELVANENNSIKAICQKILTGTF</sequence>
<dbReference type="VEuPathDB" id="VectorBase:SCAU015204"/>
<proteinExistence type="predicted"/>
<dbReference type="GO" id="GO:0016020">
    <property type="term" value="C:membrane"/>
    <property type="evidence" value="ECO:0007669"/>
    <property type="project" value="InterPro"/>
</dbReference>
<reference evidence="3" key="1">
    <citation type="submission" date="2020-05" db="UniProtKB">
        <authorList>
            <consortium name="EnsemblMetazoa"/>
        </authorList>
    </citation>
    <scope>IDENTIFICATION</scope>
    <source>
        <strain evidence="3">USDA</strain>
    </source>
</reference>
<feature type="compositionally biased region" description="Basic and acidic residues" evidence="1">
    <location>
        <begin position="139"/>
        <end position="156"/>
    </location>
</feature>
<dbReference type="PANTHER" id="PTHR21329:SF3">
    <property type="entry name" value="PHOSPHATIDYLINOSITOL N-ACETYLGLUCOSAMINYLTRANSFERASE SUBUNIT Q"/>
    <property type="match status" value="1"/>
</dbReference>
<feature type="region of interest" description="Disordered" evidence="1">
    <location>
        <begin position="139"/>
        <end position="158"/>
    </location>
</feature>
<accession>A0A1I8Q9S6</accession>
<dbReference type="STRING" id="35570.A0A1I8Q9S6"/>
<protein>
    <recommendedName>
        <fullName evidence="5">Phosphatidylinositol N-acetylglucosaminyltransferase subunit Q</fullName>
    </recommendedName>
</protein>
<evidence type="ECO:0008006" key="5">
    <source>
        <dbReference type="Google" id="ProtNLM"/>
    </source>
</evidence>
<name>A0A1I8Q9S6_STOCA</name>
<dbReference type="GO" id="GO:0005783">
    <property type="term" value="C:endoplasmic reticulum"/>
    <property type="evidence" value="ECO:0007669"/>
    <property type="project" value="TreeGrafter"/>
</dbReference>
<evidence type="ECO:0000313" key="3">
    <source>
        <dbReference type="EnsemblMetazoa" id="SCAU015204-PA"/>
    </source>
</evidence>
<gene>
    <name evidence="3" type="primary">106087501</name>
</gene>
<dbReference type="PANTHER" id="PTHR21329">
    <property type="entry name" value="PHOSPHATIDYLINOSITOL N-ACETYLGLUCOSAMINYLTRANSFERASE SUBUNIT Q-RELATED"/>
    <property type="match status" value="1"/>
</dbReference>
<dbReference type="OrthoDB" id="70250at2759"/>
<keyword evidence="2" id="KW-1133">Transmembrane helix</keyword>
<organism evidence="3 4">
    <name type="scientific">Stomoxys calcitrans</name>
    <name type="common">Stable fly</name>
    <name type="synonym">Conops calcitrans</name>
    <dbReference type="NCBI Taxonomy" id="35570"/>
    <lineage>
        <taxon>Eukaryota</taxon>
        <taxon>Metazoa</taxon>
        <taxon>Ecdysozoa</taxon>
        <taxon>Arthropoda</taxon>
        <taxon>Hexapoda</taxon>
        <taxon>Insecta</taxon>
        <taxon>Pterygota</taxon>
        <taxon>Neoptera</taxon>
        <taxon>Endopterygota</taxon>
        <taxon>Diptera</taxon>
        <taxon>Brachycera</taxon>
        <taxon>Muscomorpha</taxon>
        <taxon>Muscoidea</taxon>
        <taxon>Muscidae</taxon>
        <taxon>Stomoxys</taxon>
    </lineage>
</organism>
<dbReference type="Pfam" id="PF05024">
    <property type="entry name" value="Gpi1"/>
    <property type="match status" value="1"/>
</dbReference>
<dbReference type="GO" id="GO:0006506">
    <property type="term" value="P:GPI anchor biosynthetic process"/>
    <property type="evidence" value="ECO:0007669"/>
    <property type="project" value="InterPro"/>
</dbReference>
<feature type="transmembrane region" description="Helical" evidence="2">
    <location>
        <begin position="202"/>
        <end position="218"/>
    </location>
</feature>
<feature type="transmembrane region" description="Helical" evidence="2">
    <location>
        <begin position="413"/>
        <end position="436"/>
    </location>
</feature>
<dbReference type="InterPro" id="IPR007720">
    <property type="entry name" value="PigQ/GPI1"/>
</dbReference>